<dbReference type="Gene3D" id="3.30.450.20">
    <property type="entry name" value="PAS domain"/>
    <property type="match status" value="2"/>
</dbReference>
<evidence type="ECO:0000256" key="1">
    <source>
        <dbReference type="ARBA" id="ARBA00000085"/>
    </source>
</evidence>
<dbReference type="SMART" id="SM00091">
    <property type="entry name" value="PAS"/>
    <property type="match status" value="2"/>
</dbReference>
<evidence type="ECO:0000259" key="19">
    <source>
        <dbReference type="PROSITE" id="PS50112"/>
    </source>
</evidence>
<dbReference type="PRINTS" id="PR00344">
    <property type="entry name" value="BCTRLSENSOR"/>
</dbReference>
<comment type="catalytic activity">
    <reaction evidence="1">
        <text>ATP + protein L-histidine = ADP + protein N-phospho-L-histidine.</text>
        <dbReference type="EC" id="2.7.13.3"/>
    </reaction>
</comment>
<organism evidence="21 22">
    <name type="scientific">Limnohabitans radicicola</name>
    <dbReference type="NCBI Taxonomy" id="2771427"/>
    <lineage>
        <taxon>Bacteria</taxon>
        <taxon>Pseudomonadati</taxon>
        <taxon>Pseudomonadota</taxon>
        <taxon>Betaproteobacteria</taxon>
        <taxon>Burkholderiales</taxon>
        <taxon>Comamonadaceae</taxon>
        <taxon>Limnohabitans</taxon>
    </lineage>
</organism>
<accession>A0A927FGZ3</accession>
<keyword evidence="22" id="KW-1185">Reference proteome</keyword>
<evidence type="ECO:0000256" key="4">
    <source>
        <dbReference type="ARBA" id="ARBA00022679"/>
    </source>
</evidence>
<dbReference type="FunFam" id="1.10.287.130:FF:000002">
    <property type="entry name" value="Two-component osmosensing histidine kinase"/>
    <property type="match status" value="1"/>
</dbReference>
<dbReference type="PANTHER" id="PTHR43047:SF72">
    <property type="entry name" value="OSMOSENSING HISTIDINE PROTEIN KINASE SLN1"/>
    <property type="match status" value="1"/>
</dbReference>
<dbReference type="AlphaFoldDB" id="A0A927FGZ3"/>
<feature type="domain" description="PAS" evidence="19">
    <location>
        <begin position="24"/>
        <end position="95"/>
    </location>
</feature>
<evidence type="ECO:0000256" key="9">
    <source>
        <dbReference type="ARBA" id="ARBA00023012"/>
    </source>
</evidence>
<dbReference type="InterPro" id="IPR003594">
    <property type="entry name" value="HATPase_dom"/>
</dbReference>
<dbReference type="Pfam" id="PF02518">
    <property type="entry name" value="HATPase_c"/>
    <property type="match status" value="1"/>
</dbReference>
<dbReference type="InterPro" id="IPR035965">
    <property type="entry name" value="PAS-like_dom_sf"/>
</dbReference>
<dbReference type="GO" id="GO:0005524">
    <property type="term" value="F:ATP binding"/>
    <property type="evidence" value="ECO:0007669"/>
    <property type="project" value="UniProtKB-KW"/>
</dbReference>
<keyword evidence="5" id="KW-0732">Signal</keyword>
<dbReference type="InterPro" id="IPR001610">
    <property type="entry name" value="PAC"/>
</dbReference>
<keyword evidence="6" id="KW-0547">Nucleotide-binding</keyword>
<protein>
    <recommendedName>
        <fullName evidence="13">Sensory/regulatory protein RpfC</fullName>
        <ecNumber evidence="2">2.7.13.3</ecNumber>
    </recommendedName>
    <alternativeName>
        <fullName evidence="14">Virulence sensor protein BvgS</fullName>
    </alternativeName>
</protein>
<evidence type="ECO:0000256" key="16">
    <source>
        <dbReference type="SAM" id="MobiDB-lite"/>
    </source>
</evidence>
<dbReference type="SMART" id="SM00448">
    <property type="entry name" value="REC"/>
    <property type="match status" value="1"/>
</dbReference>
<dbReference type="EC" id="2.7.13.3" evidence="2"/>
<feature type="compositionally biased region" description="Polar residues" evidence="16">
    <location>
        <begin position="518"/>
        <end position="529"/>
    </location>
</feature>
<dbReference type="SMART" id="SM00388">
    <property type="entry name" value="HisKA"/>
    <property type="match status" value="1"/>
</dbReference>
<dbReference type="PANTHER" id="PTHR43047">
    <property type="entry name" value="TWO-COMPONENT HISTIDINE PROTEIN KINASE"/>
    <property type="match status" value="1"/>
</dbReference>
<evidence type="ECO:0000256" key="11">
    <source>
        <dbReference type="ARBA" id="ARBA00058004"/>
    </source>
</evidence>
<evidence type="ECO:0000256" key="12">
    <source>
        <dbReference type="ARBA" id="ARBA00064003"/>
    </source>
</evidence>
<dbReference type="Pfam" id="PF00072">
    <property type="entry name" value="Response_reg"/>
    <property type="match status" value="1"/>
</dbReference>
<dbReference type="InterPro" id="IPR004358">
    <property type="entry name" value="Sig_transdc_His_kin-like_C"/>
</dbReference>
<dbReference type="FunFam" id="3.30.565.10:FF:000010">
    <property type="entry name" value="Sensor histidine kinase RcsC"/>
    <property type="match status" value="1"/>
</dbReference>
<dbReference type="GO" id="GO:0005886">
    <property type="term" value="C:plasma membrane"/>
    <property type="evidence" value="ECO:0007669"/>
    <property type="project" value="TreeGrafter"/>
</dbReference>
<dbReference type="SUPFAM" id="SSF47384">
    <property type="entry name" value="Homodimeric domain of signal transducing histidine kinase"/>
    <property type="match status" value="1"/>
</dbReference>
<dbReference type="Proteomes" id="UP000647424">
    <property type="component" value="Unassembled WGS sequence"/>
</dbReference>
<dbReference type="InterPro" id="IPR036890">
    <property type="entry name" value="HATPase_C_sf"/>
</dbReference>
<evidence type="ECO:0000256" key="2">
    <source>
        <dbReference type="ARBA" id="ARBA00012438"/>
    </source>
</evidence>
<dbReference type="PROSITE" id="PS50109">
    <property type="entry name" value="HIS_KIN"/>
    <property type="match status" value="1"/>
</dbReference>
<feature type="region of interest" description="Disordered" evidence="16">
    <location>
        <begin position="517"/>
        <end position="538"/>
    </location>
</feature>
<dbReference type="CDD" id="cd00130">
    <property type="entry name" value="PAS"/>
    <property type="match status" value="2"/>
</dbReference>
<dbReference type="SMART" id="SM00086">
    <property type="entry name" value="PAC"/>
    <property type="match status" value="1"/>
</dbReference>
<evidence type="ECO:0000259" key="20">
    <source>
        <dbReference type="PROSITE" id="PS50113"/>
    </source>
</evidence>
<reference evidence="21" key="1">
    <citation type="submission" date="2020-09" db="EMBL/GenBank/DDBJ databases">
        <title>Genome seq and assembly of Limnohabitants sp.</title>
        <authorList>
            <person name="Chhetri G."/>
        </authorList>
    </citation>
    <scope>NUCLEOTIDE SEQUENCE</scope>
    <source>
        <strain evidence="21">JUR4</strain>
    </source>
</reference>
<dbReference type="SUPFAM" id="SSF55874">
    <property type="entry name" value="ATPase domain of HSP90 chaperone/DNA topoisomerase II/histidine kinase"/>
    <property type="match status" value="1"/>
</dbReference>
<evidence type="ECO:0000259" key="18">
    <source>
        <dbReference type="PROSITE" id="PS50110"/>
    </source>
</evidence>
<feature type="domain" description="PAC" evidence="20">
    <location>
        <begin position="226"/>
        <end position="279"/>
    </location>
</feature>
<evidence type="ECO:0000313" key="21">
    <source>
        <dbReference type="EMBL" id="MBD8050448.1"/>
    </source>
</evidence>
<evidence type="ECO:0000256" key="5">
    <source>
        <dbReference type="ARBA" id="ARBA00022729"/>
    </source>
</evidence>
<feature type="domain" description="PAS" evidence="19">
    <location>
        <begin position="151"/>
        <end position="223"/>
    </location>
</feature>
<keyword evidence="7" id="KW-0418">Kinase</keyword>
<evidence type="ECO:0000313" key="22">
    <source>
        <dbReference type="Proteomes" id="UP000647424"/>
    </source>
</evidence>
<dbReference type="InterPro" id="IPR003661">
    <property type="entry name" value="HisK_dim/P_dom"/>
</dbReference>
<dbReference type="InterPro" id="IPR013656">
    <property type="entry name" value="PAS_4"/>
</dbReference>
<dbReference type="InterPro" id="IPR005467">
    <property type="entry name" value="His_kinase_dom"/>
</dbReference>
<dbReference type="Gene3D" id="1.10.287.130">
    <property type="match status" value="1"/>
</dbReference>
<keyword evidence="9" id="KW-0902">Two-component regulatory system</keyword>
<dbReference type="CDD" id="cd17546">
    <property type="entry name" value="REC_hyHK_CKI1_RcsC-like"/>
    <property type="match status" value="1"/>
</dbReference>
<evidence type="ECO:0000256" key="13">
    <source>
        <dbReference type="ARBA" id="ARBA00068150"/>
    </source>
</evidence>
<keyword evidence="4" id="KW-0808">Transferase</keyword>
<feature type="domain" description="Histidine kinase" evidence="17">
    <location>
        <begin position="297"/>
        <end position="513"/>
    </location>
</feature>
<feature type="modified residue" description="4-aspartylphosphate" evidence="15">
    <location>
        <position position="591"/>
    </location>
</feature>
<comment type="function">
    <text evidence="11">Member of the two-component regulatory system BvgS/BvgA. Phosphorylates BvgA via a four-step phosphorelay in response to environmental signals.</text>
</comment>
<evidence type="ECO:0000256" key="15">
    <source>
        <dbReference type="PROSITE-ProRule" id="PRU00169"/>
    </source>
</evidence>
<dbReference type="CDD" id="cd16922">
    <property type="entry name" value="HATPase_EvgS-ArcB-TorS-like"/>
    <property type="match status" value="1"/>
</dbReference>
<dbReference type="SMART" id="SM00387">
    <property type="entry name" value="HATPase_c"/>
    <property type="match status" value="1"/>
</dbReference>
<keyword evidence="3 15" id="KW-0597">Phosphoprotein</keyword>
<dbReference type="InterPro" id="IPR036097">
    <property type="entry name" value="HisK_dim/P_sf"/>
</dbReference>
<keyword evidence="8" id="KW-0067">ATP-binding</keyword>
<feature type="domain" description="Response regulatory" evidence="18">
    <location>
        <begin position="542"/>
        <end position="661"/>
    </location>
</feature>
<sequence>MPNSNDPLANLPSLVLKLARLERENELLRTALDESPDVVVLKDAQGDFLLCNRTVADLYGTTPDAMIGKSDGDFSATPEQDAFFRENVLGIMRSGITQIVMEESTDDRTGEVRYFKSIKKPFKNKDGDNCILVIAHDVTDIRTAQARVEASERQLSLVMQATGEGLWDWRIDTGELRHNSRWYDLLGYTAQEMTGTLQDFTRLLHPDEKGQIERLLHDSLQHGRPYHHEHRMRHRDGHWIWVLDRGEVVERDNQGQPMRMVGSFSNIQQRKAVEFDLVEAKQQAELASKAKSVFLANMSHEIRTPMNGIIGMLSLLQASGLQADQADMAQMIQQSADALTRLIDEILDISKIEAGKLELRSEQVNLHQLIQSCTQLHAAAAEAKGLRVVTQLSCCLPTTLQADPYRLRQIINNLLNNAIKFTPAGQIQLEARSDGQHWKCEIQDSGIGISAAQQARLFKPFSQVDDSSTRHHGGTGLGLSISKRLVEAMGGEIGLDSTLGQGSCFWFRLPLHAGTNLPEDTQGASQPSGDTARPSHHLPGPEVLVVEDHPLNQKMILAMLDKLGLRHTLAENGLAALHALQKRSYDIVLMDCQMPVMDGYEAVRRIRSGEAGAAAARTRILALTANAMPEDVLRCEQAGFDMHLPKPVTLDTVRAALQKWMSPSSLQNPHSSRE</sequence>
<dbReference type="GO" id="GO:0009927">
    <property type="term" value="F:histidine phosphotransfer kinase activity"/>
    <property type="evidence" value="ECO:0007669"/>
    <property type="project" value="TreeGrafter"/>
</dbReference>
<dbReference type="Pfam" id="PF08447">
    <property type="entry name" value="PAS_3"/>
    <property type="match status" value="1"/>
</dbReference>
<dbReference type="PROSITE" id="PS50113">
    <property type="entry name" value="PAC"/>
    <property type="match status" value="1"/>
</dbReference>
<evidence type="ECO:0000256" key="10">
    <source>
        <dbReference type="ARBA" id="ARBA00023026"/>
    </source>
</evidence>
<evidence type="ECO:0000256" key="8">
    <source>
        <dbReference type="ARBA" id="ARBA00022840"/>
    </source>
</evidence>
<evidence type="ECO:0000256" key="7">
    <source>
        <dbReference type="ARBA" id="ARBA00022777"/>
    </source>
</evidence>
<evidence type="ECO:0000256" key="6">
    <source>
        <dbReference type="ARBA" id="ARBA00022741"/>
    </source>
</evidence>
<dbReference type="Pfam" id="PF08448">
    <property type="entry name" value="PAS_4"/>
    <property type="match status" value="1"/>
</dbReference>
<dbReference type="Gene3D" id="3.40.50.2300">
    <property type="match status" value="1"/>
</dbReference>
<dbReference type="EMBL" id="JACYFT010000002">
    <property type="protein sequence ID" value="MBD8050448.1"/>
    <property type="molecule type" value="Genomic_DNA"/>
</dbReference>
<keyword evidence="10" id="KW-0843">Virulence</keyword>
<dbReference type="InterPro" id="IPR000014">
    <property type="entry name" value="PAS"/>
</dbReference>
<dbReference type="Pfam" id="PF00512">
    <property type="entry name" value="HisKA"/>
    <property type="match status" value="1"/>
</dbReference>
<dbReference type="InterPro" id="IPR011006">
    <property type="entry name" value="CheY-like_superfamily"/>
</dbReference>
<comment type="subunit">
    <text evidence="12">At low DSF concentrations, interacts with RpfF.</text>
</comment>
<gene>
    <name evidence="21" type="ORF">IC609_07820</name>
</gene>
<dbReference type="NCBIfam" id="TIGR00229">
    <property type="entry name" value="sensory_box"/>
    <property type="match status" value="2"/>
</dbReference>
<dbReference type="SUPFAM" id="SSF52172">
    <property type="entry name" value="CheY-like"/>
    <property type="match status" value="1"/>
</dbReference>
<dbReference type="PROSITE" id="PS50110">
    <property type="entry name" value="RESPONSE_REGULATORY"/>
    <property type="match status" value="1"/>
</dbReference>
<dbReference type="Gene3D" id="3.30.565.10">
    <property type="entry name" value="Histidine kinase-like ATPase, C-terminal domain"/>
    <property type="match status" value="1"/>
</dbReference>
<dbReference type="InterPro" id="IPR000700">
    <property type="entry name" value="PAS-assoc_C"/>
</dbReference>
<dbReference type="PROSITE" id="PS50112">
    <property type="entry name" value="PAS"/>
    <property type="match status" value="2"/>
</dbReference>
<name>A0A927FGZ3_9BURK</name>
<dbReference type="InterPro" id="IPR001789">
    <property type="entry name" value="Sig_transdc_resp-reg_receiver"/>
</dbReference>
<evidence type="ECO:0000256" key="14">
    <source>
        <dbReference type="ARBA" id="ARBA00070152"/>
    </source>
</evidence>
<comment type="caution">
    <text evidence="21">The sequence shown here is derived from an EMBL/GenBank/DDBJ whole genome shotgun (WGS) entry which is preliminary data.</text>
</comment>
<dbReference type="CDD" id="cd00082">
    <property type="entry name" value="HisKA"/>
    <property type="match status" value="1"/>
</dbReference>
<dbReference type="GO" id="GO:0000155">
    <property type="term" value="F:phosphorelay sensor kinase activity"/>
    <property type="evidence" value="ECO:0007669"/>
    <property type="project" value="InterPro"/>
</dbReference>
<evidence type="ECO:0000259" key="17">
    <source>
        <dbReference type="PROSITE" id="PS50109"/>
    </source>
</evidence>
<proteinExistence type="predicted"/>
<dbReference type="SUPFAM" id="SSF55785">
    <property type="entry name" value="PYP-like sensor domain (PAS domain)"/>
    <property type="match status" value="2"/>
</dbReference>
<dbReference type="InterPro" id="IPR013655">
    <property type="entry name" value="PAS_fold_3"/>
</dbReference>
<evidence type="ECO:0000256" key="3">
    <source>
        <dbReference type="ARBA" id="ARBA00022553"/>
    </source>
</evidence>
<dbReference type="RefSeq" id="WP_191818962.1">
    <property type="nucleotide sequence ID" value="NZ_JACYFT010000002.1"/>
</dbReference>